<keyword evidence="3" id="KW-1185">Reference proteome</keyword>
<dbReference type="Proteomes" id="UP000466586">
    <property type="component" value="Unassembled WGS sequence"/>
</dbReference>
<dbReference type="EMBL" id="WVHT01000002">
    <property type="protein sequence ID" value="MXV50179.1"/>
    <property type="molecule type" value="Genomic_DNA"/>
</dbReference>
<comment type="caution">
    <text evidence="2">The sequence shown here is derived from an EMBL/GenBank/DDBJ whole genome shotgun (WGS) entry which is preliminary data.</text>
</comment>
<organism evidence="2 3">
    <name type="scientific">Hufsiella arboris</name>
    <dbReference type="NCBI Taxonomy" id="2695275"/>
    <lineage>
        <taxon>Bacteria</taxon>
        <taxon>Pseudomonadati</taxon>
        <taxon>Bacteroidota</taxon>
        <taxon>Sphingobacteriia</taxon>
        <taxon>Sphingobacteriales</taxon>
        <taxon>Sphingobacteriaceae</taxon>
        <taxon>Hufsiella</taxon>
    </lineage>
</organism>
<evidence type="ECO:0000313" key="2">
    <source>
        <dbReference type="EMBL" id="MXV50179.1"/>
    </source>
</evidence>
<feature type="chain" id="PRO_5029549375" description="Lipocalin-like domain-containing protein" evidence="1">
    <location>
        <begin position="23"/>
        <end position="158"/>
    </location>
</feature>
<feature type="signal peptide" evidence="1">
    <location>
        <begin position="1"/>
        <end position="22"/>
    </location>
</feature>
<accession>A0A7K1Y7T8</accession>
<reference evidence="2 3" key="1">
    <citation type="submission" date="2019-11" db="EMBL/GenBank/DDBJ databases">
        <title>Pedobacter sp. HMF7647 Genome sequencing and assembly.</title>
        <authorList>
            <person name="Kang H."/>
            <person name="Kim H."/>
            <person name="Joh K."/>
        </authorList>
    </citation>
    <scope>NUCLEOTIDE SEQUENCE [LARGE SCALE GENOMIC DNA]</scope>
    <source>
        <strain evidence="2 3">HMF7647</strain>
    </source>
</reference>
<evidence type="ECO:0000313" key="3">
    <source>
        <dbReference type="Proteomes" id="UP000466586"/>
    </source>
</evidence>
<gene>
    <name evidence="2" type="ORF">GS399_04290</name>
</gene>
<proteinExistence type="predicted"/>
<evidence type="ECO:0008006" key="4">
    <source>
        <dbReference type="Google" id="ProtNLM"/>
    </source>
</evidence>
<sequence>MKRLIFSLLAIGSIAVIFSACSSTKTATGTSVSRGKIVGTWTVSSVTFDGLLENAVQSAFDQAKPKDFEGSTWTLTNSGNGTYALANGTTQKIYWSFDNSTGSPVFQFKKIFEGDKAADVASGYKLVVANADGSSMTLKSPVDNNGSTGYVIYSFTKK</sequence>
<dbReference type="RefSeq" id="WP_160843360.1">
    <property type="nucleotide sequence ID" value="NZ_WVHT01000002.1"/>
</dbReference>
<name>A0A7K1Y7T8_9SPHI</name>
<keyword evidence="1" id="KW-0732">Signal</keyword>
<evidence type="ECO:0000256" key="1">
    <source>
        <dbReference type="SAM" id="SignalP"/>
    </source>
</evidence>
<dbReference type="PROSITE" id="PS51257">
    <property type="entry name" value="PROKAR_LIPOPROTEIN"/>
    <property type="match status" value="1"/>
</dbReference>
<protein>
    <recommendedName>
        <fullName evidence="4">Lipocalin-like domain-containing protein</fullName>
    </recommendedName>
</protein>
<dbReference type="AlphaFoldDB" id="A0A7K1Y7T8"/>